<dbReference type="GeneID" id="28739878"/>
<protein>
    <submittedName>
        <fullName evidence="1">Uncharacterized protein</fullName>
    </submittedName>
</protein>
<dbReference type="AlphaFoldDB" id="A0A0N0NMB5"/>
<keyword evidence="2" id="KW-1185">Reference proteome</keyword>
<accession>A0A0N0NMB5</accession>
<sequence length="425" mass="49139">MGKKDNGLRWMSVVALMTTNGKKVAALRYMPRSLENCQSDEKLSQTIDGIPGLFKHEHTVARKCLEEAKHMRRMFASGKYFKPLVHQVKENVNFADAKSEVKATFISIPVFSSMHGEEPVVHHDKPTQQHGMVRQLLQTMFEKTHKLVHAEAYSKDHHQELATKELRKREGHPIRSLMQYTNILAPGLDRDWHQAMVRLENEDDHDQPLIHVPEFWAVIINTKTIVTCSPFSVEELLGENITHQKPDVQDMRIHVEYTNLGGAATHEFRCRTWVGFLNTVAAIERQIPKEDELSVQLSQDDSAFKIVDANFRLINRSRWQDLTASKNVTEFFSKGLKQSNRKVVSQRDRTEHLAKLRRIDAELKVTRASLLEARRIQLGQRLLYAAVRYQLIDPGGVLLDEDAAYLEVRLRRKAQEWELHHQTRV</sequence>
<evidence type="ECO:0000313" key="1">
    <source>
        <dbReference type="EMBL" id="KPI40261.1"/>
    </source>
</evidence>
<comment type="caution">
    <text evidence="1">The sequence shown here is derived from an EMBL/GenBank/DDBJ whole genome shotgun (WGS) entry which is preliminary data.</text>
</comment>
<gene>
    <name evidence="1" type="ORF">AB675_7616</name>
</gene>
<reference evidence="1 2" key="1">
    <citation type="submission" date="2015-06" db="EMBL/GenBank/DDBJ databases">
        <title>Draft genome of the ant-associated black yeast Phialophora attae CBS 131958.</title>
        <authorList>
            <person name="Moreno L.F."/>
            <person name="Stielow B.J."/>
            <person name="de Hoog S."/>
            <person name="Vicente V.A."/>
            <person name="Weiss V.A."/>
            <person name="de Vries M."/>
            <person name="Cruz L.M."/>
            <person name="Souza E.M."/>
        </authorList>
    </citation>
    <scope>NUCLEOTIDE SEQUENCE [LARGE SCALE GENOMIC DNA]</scope>
    <source>
        <strain evidence="1 2">CBS 131958</strain>
    </source>
</reference>
<proteinExistence type="predicted"/>
<dbReference type="VEuPathDB" id="FungiDB:AB675_7616"/>
<evidence type="ECO:0000313" key="2">
    <source>
        <dbReference type="Proteomes" id="UP000038010"/>
    </source>
</evidence>
<dbReference type="RefSeq" id="XP_018000224.1">
    <property type="nucleotide sequence ID" value="XM_018147998.1"/>
</dbReference>
<dbReference type="Proteomes" id="UP000038010">
    <property type="component" value="Unassembled WGS sequence"/>
</dbReference>
<dbReference type="EMBL" id="LFJN01000012">
    <property type="protein sequence ID" value="KPI40261.1"/>
    <property type="molecule type" value="Genomic_DNA"/>
</dbReference>
<name>A0A0N0NMB5_9EURO</name>
<organism evidence="1 2">
    <name type="scientific">Cyphellophora attinorum</name>
    <dbReference type="NCBI Taxonomy" id="1664694"/>
    <lineage>
        <taxon>Eukaryota</taxon>
        <taxon>Fungi</taxon>
        <taxon>Dikarya</taxon>
        <taxon>Ascomycota</taxon>
        <taxon>Pezizomycotina</taxon>
        <taxon>Eurotiomycetes</taxon>
        <taxon>Chaetothyriomycetidae</taxon>
        <taxon>Chaetothyriales</taxon>
        <taxon>Cyphellophoraceae</taxon>
        <taxon>Cyphellophora</taxon>
    </lineage>
</organism>